<proteinExistence type="predicted"/>
<evidence type="ECO:0000313" key="3">
    <source>
        <dbReference type="Proteomes" id="UP000799770"/>
    </source>
</evidence>
<sequence length="258" mass="29504">MAQSQRATIPKLPNGMLNPQPRGQWITITQFNSQQSPLLRLPAEVRIQIWEYALGGLWIRLGLRLSHGTMKAYIFAIREEFSKHYRPTKKRYFDLLQVCRQIYSETALLPWSLNPVSPPPDIGSQRTGILPAQVNAITTLQIWDSHITDENIHHFALIPSLKTIYVLAYTDIARLDAGIALQISKKVIGSSDGEPERLRVIRAFVGGQWSRPVLITEKEVKDMMHKWSEENVKQRIKASASNHVEVTYIRRLCPYAPN</sequence>
<dbReference type="Pfam" id="PF24864">
    <property type="entry name" value="DUF7730"/>
    <property type="match status" value="1"/>
</dbReference>
<dbReference type="Proteomes" id="UP000799770">
    <property type="component" value="Unassembled WGS sequence"/>
</dbReference>
<feature type="domain" description="DUF7730" evidence="1">
    <location>
        <begin position="33"/>
        <end position="108"/>
    </location>
</feature>
<dbReference type="AlphaFoldDB" id="A0A6A5ZFT6"/>
<reference evidence="2" key="1">
    <citation type="journal article" date="2020" name="Stud. Mycol.">
        <title>101 Dothideomycetes genomes: a test case for predicting lifestyles and emergence of pathogens.</title>
        <authorList>
            <person name="Haridas S."/>
            <person name="Albert R."/>
            <person name="Binder M."/>
            <person name="Bloem J."/>
            <person name="Labutti K."/>
            <person name="Salamov A."/>
            <person name="Andreopoulos B."/>
            <person name="Baker S."/>
            <person name="Barry K."/>
            <person name="Bills G."/>
            <person name="Bluhm B."/>
            <person name="Cannon C."/>
            <person name="Castanera R."/>
            <person name="Culley D."/>
            <person name="Daum C."/>
            <person name="Ezra D."/>
            <person name="Gonzalez J."/>
            <person name="Henrissat B."/>
            <person name="Kuo A."/>
            <person name="Liang C."/>
            <person name="Lipzen A."/>
            <person name="Lutzoni F."/>
            <person name="Magnuson J."/>
            <person name="Mondo S."/>
            <person name="Nolan M."/>
            <person name="Ohm R."/>
            <person name="Pangilinan J."/>
            <person name="Park H.-J."/>
            <person name="Ramirez L."/>
            <person name="Alfaro M."/>
            <person name="Sun H."/>
            <person name="Tritt A."/>
            <person name="Yoshinaga Y."/>
            <person name="Zwiers L.-H."/>
            <person name="Turgeon B."/>
            <person name="Goodwin S."/>
            <person name="Spatafora J."/>
            <person name="Crous P."/>
            <person name="Grigoriev I."/>
        </authorList>
    </citation>
    <scope>NUCLEOTIDE SEQUENCE</scope>
    <source>
        <strain evidence="2">CBS 627.86</strain>
    </source>
</reference>
<dbReference type="PANTHER" id="PTHR38790">
    <property type="entry name" value="2EXR DOMAIN-CONTAINING PROTEIN-RELATED"/>
    <property type="match status" value="1"/>
</dbReference>
<dbReference type="EMBL" id="ML977317">
    <property type="protein sequence ID" value="KAF2118342.1"/>
    <property type="molecule type" value="Genomic_DNA"/>
</dbReference>
<protein>
    <recommendedName>
        <fullName evidence="1">DUF7730 domain-containing protein</fullName>
    </recommendedName>
</protein>
<organism evidence="2 3">
    <name type="scientific">Lophiotrema nucula</name>
    <dbReference type="NCBI Taxonomy" id="690887"/>
    <lineage>
        <taxon>Eukaryota</taxon>
        <taxon>Fungi</taxon>
        <taxon>Dikarya</taxon>
        <taxon>Ascomycota</taxon>
        <taxon>Pezizomycotina</taxon>
        <taxon>Dothideomycetes</taxon>
        <taxon>Pleosporomycetidae</taxon>
        <taxon>Pleosporales</taxon>
        <taxon>Lophiotremataceae</taxon>
        <taxon>Lophiotrema</taxon>
    </lineage>
</organism>
<name>A0A6A5ZFT6_9PLEO</name>
<dbReference type="InterPro" id="IPR056632">
    <property type="entry name" value="DUF7730"/>
</dbReference>
<accession>A0A6A5ZFT6</accession>
<evidence type="ECO:0000259" key="1">
    <source>
        <dbReference type="Pfam" id="PF24864"/>
    </source>
</evidence>
<dbReference type="OrthoDB" id="5413827at2759"/>
<dbReference type="PANTHER" id="PTHR38790:SF4">
    <property type="entry name" value="2EXR DOMAIN-CONTAINING PROTEIN"/>
    <property type="match status" value="1"/>
</dbReference>
<gene>
    <name evidence="2" type="ORF">BDV96DRAFT_597183</name>
</gene>
<keyword evidence="3" id="KW-1185">Reference proteome</keyword>
<evidence type="ECO:0000313" key="2">
    <source>
        <dbReference type="EMBL" id="KAF2118342.1"/>
    </source>
</evidence>